<proteinExistence type="predicted"/>
<evidence type="ECO:0000313" key="2">
    <source>
        <dbReference type="Proteomes" id="UP000290439"/>
    </source>
</evidence>
<organism evidence="1 2">
    <name type="scientific">Nocardia cyriacigeorgica</name>
    <dbReference type="NCBI Taxonomy" id="135487"/>
    <lineage>
        <taxon>Bacteria</taxon>
        <taxon>Bacillati</taxon>
        <taxon>Actinomycetota</taxon>
        <taxon>Actinomycetes</taxon>
        <taxon>Mycobacteriales</taxon>
        <taxon>Nocardiaceae</taxon>
        <taxon>Nocardia</taxon>
    </lineage>
</organism>
<evidence type="ECO:0000313" key="1">
    <source>
        <dbReference type="EMBL" id="VFA97256.1"/>
    </source>
</evidence>
<name>A0A4U8VUG6_9NOCA</name>
<sequence>MTAPTNPICRRIHMPTEAEDALRAVTELNLAPNASLERMYSGNGSRLTVFDRGLPRLVAQEVEQHRGSGANWTY</sequence>
<accession>A0A4U8VUG6</accession>
<protein>
    <submittedName>
        <fullName evidence="1">Uncharacterized protein</fullName>
    </submittedName>
</protein>
<gene>
    <name evidence="1" type="ORF">NCTC10797_01016</name>
</gene>
<dbReference type="EMBL" id="LR215973">
    <property type="protein sequence ID" value="VFA97256.1"/>
    <property type="molecule type" value="Genomic_DNA"/>
</dbReference>
<reference evidence="1 2" key="1">
    <citation type="submission" date="2019-02" db="EMBL/GenBank/DDBJ databases">
        <authorList>
            <consortium name="Pathogen Informatics"/>
        </authorList>
    </citation>
    <scope>NUCLEOTIDE SEQUENCE [LARGE SCALE GENOMIC DNA]</scope>
    <source>
        <strain evidence="1 2">3012STDY6756504</strain>
    </source>
</reference>
<dbReference type="AlphaFoldDB" id="A0A4U8VUG6"/>
<dbReference type="Proteomes" id="UP000290439">
    <property type="component" value="Chromosome"/>
</dbReference>